<feature type="compositionally biased region" description="Low complexity" evidence="1">
    <location>
        <begin position="1"/>
        <end position="16"/>
    </location>
</feature>
<organism evidence="2">
    <name type="scientific">Pelagomonas calceolata</name>
    <dbReference type="NCBI Taxonomy" id="35677"/>
    <lineage>
        <taxon>Eukaryota</taxon>
        <taxon>Sar</taxon>
        <taxon>Stramenopiles</taxon>
        <taxon>Ochrophyta</taxon>
        <taxon>Pelagophyceae</taxon>
        <taxon>Pelagomonadales</taxon>
        <taxon>Pelagomonadaceae</taxon>
        <taxon>Pelagomonas</taxon>
    </lineage>
</organism>
<evidence type="ECO:0000313" key="2">
    <source>
        <dbReference type="EMBL" id="CAE0696362.1"/>
    </source>
</evidence>
<accession>A0A7S4E8F0</accession>
<proteinExistence type="predicted"/>
<evidence type="ECO:0000256" key="1">
    <source>
        <dbReference type="SAM" id="MobiDB-lite"/>
    </source>
</evidence>
<sequence length="110" mass="11209">MGPLGAAEAPGAASHSADGRAKAGGHNNLMAPRTRALKTVDGAPSSTADKSPGSHRELHSSGMLERGHHVSVPHCSEDRAAAIRAKGSPFCAVLYASTAATTRKCVEPKV</sequence>
<dbReference type="AlphaFoldDB" id="A0A7S4E8F0"/>
<feature type="region of interest" description="Disordered" evidence="1">
    <location>
        <begin position="1"/>
        <end position="67"/>
    </location>
</feature>
<reference evidence="2" key="1">
    <citation type="submission" date="2021-01" db="EMBL/GenBank/DDBJ databases">
        <authorList>
            <person name="Corre E."/>
            <person name="Pelletier E."/>
            <person name="Niang G."/>
            <person name="Scheremetjew M."/>
            <person name="Finn R."/>
            <person name="Kale V."/>
            <person name="Holt S."/>
            <person name="Cochrane G."/>
            <person name="Meng A."/>
            <person name="Brown T."/>
            <person name="Cohen L."/>
        </authorList>
    </citation>
    <scope>NUCLEOTIDE SEQUENCE</scope>
    <source>
        <strain evidence="2">CCMP1756</strain>
    </source>
</reference>
<gene>
    <name evidence="2" type="ORF">PCAL00307_LOCUS11798</name>
</gene>
<name>A0A7S4E8F0_9STRA</name>
<dbReference type="EMBL" id="HBIW01013745">
    <property type="protein sequence ID" value="CAE0696362.1"/>
    <property type="molecule type" value="Transcribed_RNA"/>
</dbReference>
<protein>
    <submittedName>
        <fullName evidence="2">Uncharacterized protein</fullName>
    </submittedName>
</protein>